<accession>A0A427YH97</accession>
<feature type="compositionally biased region" description="Basic and acidic residues" evidence="1">
    <location>
        <begin position="118"/>
        <end position="134"/>
    </location>
</feature>
<protein>
    <submittedName>
        <fullName evidence="2">Uncharacterized protein</fullName>
    </submittedName>
</protein>
<proteinExistence type="predicted"/>
<keyword evidence="3" id="KW-1185">Reference proteome</keyword>
<name>A0A427YH97_9TREE</name>
<gene>
    <name evidence="2" type="ORF">EHS25_001067</name>
</gene>
<sequence>MTSYHTDLNRPRPAHHVVSPDSPPPTPEERLRIPSIAEAAYLLLEAQDHKMMPLGEFIAELREVSDYDIRAVVIDETLAFMASNAWVALWKDRTRDEAWISRLRALFSLSPTPSPPLQDDRDHRRPAIDPRDRNVSAPSYFLRGTSPRTSAEALGRPFGEYGGSGDKEDLTSEPDLVEDEVGDLSDSASSRPSYSRPTTPSNAVLPDTPGGGGVSSPSHHHRTGSDNPGAGTTVPGGAGGAKGRFDRARKVMSIAMAGSGQKADKVPNVVLGAGGRDEEDRRERRRRAADGVLYWQKEVGRLEAEAVAGSMTTKSRRRLRGPSP</sequence>
<feature type="region of interest" description="Disordered" evidence="1">
    <location>
        <begin position="110"/>
        <end position="286"/>
    </location>
</feature>
<organism evidence="2 3">
    <name type="scientific">Saitozyma podzolica</name>
    <dbReference type="NCBI Taxonomy" id="1890683"/>
    <lineage>
        <taxon>Eukaryota</taxon>
        <taxon>Fungi</taxon>
        <taxon>Dikarya</taxon>
        <taxon>Basidiomycota</taxon>
        <taxon>Agaricomycotina</taxon>
        <taxon>Tremellomycetes</taxon>
        <taxon>Tremellales</taxon>
        <taxon>Trimorphomycetaceae</taxon>
        <taxon>Saitozyma</taxon>
    </lineage>
</organism>
<dbReference type="AlphaFoldDB" id="A0A427YH97"/>
<evidence type="ECO:0000313" key="3">
    <source>
        <dbReference type="Proteomes" id="UP000279259"/>
    </source>
</evidence>
<reference evidence="2 3" key="1">
    <citation type="submission" date="2018-11" db="EMBL/GenBank/DDBJ databases">
        <title>Genome sequence of Saitozyma podzolica DSM 27192.</title>
        <authorList>
            <person name="Aliyu H."/>
            <person name="Gorte O."/>
            <person name="Ochsenreither K."/>
        </authorList>
    </citation>
    <scope>NUCLEOTIDE SEQUENCE [LARGE SCALE GENOMIC DNA]</scope>
    <source>
        <strain evidence="2 3">DSM 27192</strain>
    </source>
</reference>
<comment type="caution">
    <text evidence="2">The sequence shown here is derived from an EMBL/GenBank/DDBJ whole genome shotgun (WGS) entry which is preliminary data.</text>
</comment>
<evidence type="ECO:0000313" key="2">
    <source>
        <dbReference type="EMBL" id="RSH90462.1"/>
    </source>
</evidence>
<feature type="region of interest" description="Disordered" evidence="1">
    <location>
        <begin position="1"/>
        <end position="28"/>
    </location>
</feature>
<feature type="compositionally biased region" description="Acidic residues" evidence="1">
    <location>
        <begin position="171"/>
        <end position="183"/>
    </location>
</feature>
<dbReference type="EMBL" id="RSCD01000010">
    <property type="protein sequence ID" value="RSH90462.1"/>
    <property type="molecule type" value="Genomic_DNA"/>
</dbReference>
<evidence type="ECO:0000256" key="1">
    <source>
        <dbReference type="SAM" id="MobiDB-lite"/>
    </source>
</evidence>
<feature type="compositionally biased region" description="Low complexity" evidence="1">
    <location>
        <begin position="185"/>
        <end position="201"/>
    </location>
</feature>
<dbReference type="OrthoDB" id="2559574at2759"/>
<dbReference type="Proteomes" id="UP000279259">
    <property type="component" value="Unassembled WGS sequence"/>
</dbReference>